<dbReference type="InterPro" id="IPR006140">
    <property type="entry name" value="D-isomer_DH_NAD-bd"/>
</dbReference>
<evidence type="ECO:0000259" key="6">
    <source>
        <dbReference type="Pfam" id="PF02826"/>
    </source>
</evidence>
<feature type="domain" description="D-isomer specific 2-hydroxyacid dehydrogenase catalytic" evidence="5">
    <location>
        <begin position="9"/>
        <end position="293"/>
    </location>
</feature>
<dbReference type="PANTHER" id="PTHR43761">
    <property type="entry name" value="D-ISOMER SPECIFIC 2-HYDROXYACID DEHYDROGENASE FAMILY PROTEIN (AFU_ORTHOLOGUE AFUA_1G13630)"/>
    <property type="match status" value="1"/>
</dbReference>
<dbReference type="Pfam" id="PF02826">
    <property type="entry name" value="2-Hacid_dh_C"/>
    <property type="match status" value="1"/>
</dbReference>
<dbReference type="SUPFAM" id="SSF52283">
    <property type="entry name" value="Formate/glycerate dehydrogenase catalytic domain-like"/>
    <property type="match status" value="1"/>
</dbReference>
<keyword evidence="8" id="KW-1185">Reference proteome</keyword>
<reference evidence="8" key="1">
    <citation type="journal article" date="2019" name="Int. J. Syst. Evol. Microbiol.">
        <title>The Global Catalogue of Microorganisms (GCM) 10K type strain sequencing project: providing services to taxonomists for standard genome sequencing and annotation.</title>
        <authorList>
            <consortium name="The Broad Institute Genomics Platform"/>
            <consortium name="The Broad Institute Genome Sequencing Center for Infectious Disease"/>
            <person name="Wu L."/>
            <person name="Ma J."/>
        </authorList>
    </citation>
    <scope>NUCLEOTIDE SEQUENCE [LARGE SCALE GENOMIC DNA]</scope>
    <source>
        <strain evidence="8">KCTC 42255</strain>
    </source>
</reference>
<keyword evidence="2 4" id="KW-0560">Oxidoreductase</keyword>
<dbReference type="InterPro" id="IPR006139">
    <property type="entry name" value="D-isomer_2_OHA_DH_cat_dom"/>
</dbReference>
<proteinExistence type="inferred from homology"/>
<dbReference type="PANTHER" id="PTHR43761:SF1">
    <property type="entry name" value="D-ISOMER SPECIFIC 2-HYDROXYACID DEHYDROGENASE CATALYTIC DOMAIN-CONTAINING PROTEIN-RELATED"/>
    <property type="match status" value="1"/>
</dbReference>
<evidence type="ECO:0000256" key="4">
    <source>
        <dbReference type="RuleBase" id="RU003719"/>
    </source>
</evidence>
<protein>
    <submittedName>
        <fullName evidence="7">NAD(P)-dependent oxidoreductase</fullName>
    </submittedName>
</protein>
<dbReference type="Gene3D" id="3.40.50.720">
    <property type="entry name" value="NAD(P)-binding Rossmann-like Domain"/>
    <property type="match status" value="2"/>
</dbReference>
<gene>
    <name evidence="7" type="ORF">ACFSQ0_03665</name>
</gene>
<organism evidence="7 8">
    <name type="scientific">Mesonia sediminis</name>
    <dbReference type="NCBI Taxonomy" id="1703946"/>
    <lineage>
        <taxon>Bacteria</taxon>
        <taxon>Pseudomonadati</taxon>
        <taxon>Bacteroidota</taxon>
        <taxon>Flavobacteriia</taxon>
        <taxon>Flavobacteriales</taxon>
        <taxon>Flavobacteriaceae</taxon>
        <taxon>Mesonia</taxon>
    </lineage>
</organism>
<evidence type="ECO:0000313" key="7">
    <source>
        <dbReference type="EMBL" id="MFD2697078.1"/>
    </source>
</evidence>
<name>A0ABW5SCP5_9FLAO</name>
<dbReference type="RefSeq" id="WP_379044277.1">
    <property type="nucleotide sequence ID" value="NZ_JBHULZ010000023.1"/>
</dbReference>
<sequence length="319" mass="36119">MKILNLKVLQENQERSLQSLGIEVVTKTIAQNQIVNYCANHDFDGLLVDANYKITTTLLDQLNSLKFIIVVGKSLAHIPFEYAKKLGIQIYTTEQAYIQTEAELIIAHSLSCLRNLKDCNREMPLEGDIRFNQMHKLFSQGNTLWGQTWGFLGFDAVAERVAQLLQNWGVKFMVAEQGKSSILNKTQRRNKEFTIEFETCSEETLCRKADVISVHKYDIDDYLINASNLNLMKKTAGIINTHHPKAIDEVALVDALNDDTIGFAALDVFENQPKPEIQVLMQPKISLSPNLASHSKQADYLASKMATQQIINIFEDLKK</sequence>
<evidence type="ECO:0000256" key="2">
    <source>
        <dbReference type="ARBA" id="ARBA00023002"/>
    </source>
</evidence>
<dbReference type="SUPFAM" id="SSF51735">
    <property type="entry name" value="NAD(P)-binding Rossmann-fold domains"/>
    <property type="match status" value="1"/>
</dbReference>
<dbReference type="EMBL" id="JBHULZ010000023">
    <property type="protein sequence ID" value="MFD2697078.1"/>
    <property type="molecule type" value="Genomic_DNA"/>
</dbReference>
<dbReference type="Pfam" id="PF00389">
    <property type="entry name" value="2-Hacid_dh"/>
    <property type="match status" value="1"/>
</dbReference>
<evidence type="ECO:0000256" key="1">
    <source>
        <dbReference type="ARBA" id="ARBA00005854"/>
    </source>
</evidence>
<feature type="domain" description="D-isomer specific 2-hydroxyacid dehydrogenase NAD-binding" evidence="6">
    <location>
        <begin position="107"/>
        <end position="289"/>
    </location>
</feature>
<accession>A0ABW5SCP5</accession>
<comment type="caution">
    <text evidence="7">The sequence shown here is derived from an EMBL/GenBank/DDBJ whole genome shotgun (WGS) entry which is preliminary data.</text>
</comment>
<comment type="similarity">
    <text evidence="1 4">Belongs to the D-isomer specific 2-hydroxyacid dehydrogenase family.</text>
</comment>
<evidence type="ECO:0000256" key="3">
    <source>
        <dbReference type="ARBA" id="ARBA00023027"/>
    </source>
</evidence>
<dbReference type="InterPro" id="IPR036291">
    <property type="entry name" value="NAD(P)-bd_dom_sf"/>
</dbReference>
<dbReference type="Proteomes" id="UP001597357">
    <property type="component" value="Unassembled WGS sequence"/>
</dbReference>
<evidence type="ECO:0000259" key="5">
    <source>
        <dbReference type="Pfam" id="PF00389"/>
    </source>
</evidence>
<keyword evidence="3" id="KW-0520">NAD</keyword>
<dbReference type="InterPro" id="IPR050418">
    <property type="entry name" value="D-iso_2-hydroxyacid_DH_PdxB"/>
</dbReference>
<evidence type="ECO:0000313" key="8">
    <source>
        <dbReference type="Proteomes" id="UP001597357"/>
    </source>
</evidence>